<accession>Q5YSR3</accession>
<dbReference type="InterPro" id="IPR021145">
    <property type="entry name" value="Portal_protein_SPP1_Gp6-like"/>
</dbReference>
<reference evidence="2 3" key="1">
    <citation type="journal article" date="2004" name="Proc. Natl. Acad. Sci. U.S.A.">
        <title>The complete genomic sequence of Nocardia farcinica IFM 10152.</title>
        <authorList>
            <person name="Ishikawa J."/>
            <person name="Yamashita A."/>
            <person name="Mikami Y."/>
            <person name="Hoshino Y."/>
            <person name="Kurita H."/>
            <person name="Hotta K."/>
            <person name="Shiba T."/>
            <person name="Hattori M."/>
        </authorList>
    </citation>
    <scope>NUCLEOTIDE SEQUENCE [LARGE SCALE GENOMIC DNA]</scope>
    <source>
        <strain evidence="2 3">IFM 10152</strain>
    </source>
</reference>
<dbReference type="HOGENOM" id="CLU_038794_0_0_11"/>
<evidence type="ECO:0000313" key="2">
    <source>
        <dbReference type="EMBL" id="BAD58778.1"/>
    </source>
</evidence>
<dbReference type="STRING" id="247156.NFA_39300"/>
<organism evidence="2 3">
    <name type="scientific">Nocardia farcinica (strain IFM 10152)</name>
    <dbReference type="NCBI Taxonomy" id="247156"/>
    <lineage>
        <taxon>Bacteria</taxon>
        <taxon>Bacillati</taxon>
        <taxon>Actinomycetota</taxon>
        <taxon>Actinomycetes</taxon>
        <taxon>Mycobacteriales</taxon>
        <taxon>Nocardiaceae</taxon>
        <taxon>Nocardia</taxon>
    </lineage>
</organism>
<dbReference type="AlphaFoldDB" id="Q5YSR3"/>
<dbReference type="OrthoDB" id="3268708at2"/>
<protein>
    <submittedName>
        <fullName evidence="2">Putative phage protein</fullName>
    </submittedName>
</protein>
<dbReference type="RefSeq" id="WP_011210463.1">
    <property type="nucleotide sequence ID" value="NC_006361.1"/>
</dbReference>
<dbReference type="KEGG" id="nfa:NFA_39300"/>
<evidence type="ECO:0000256" key="1">
    <source>
        <dbReference type="SAM" id="MobiDB-lite"/>
    </source>
</evidence>
<dbReference type="EMBL" id="AP006618">
    <property type="protein sequence ID" value="BAD58778.1"/>
    <property type="molecule type" value="Genomic_DNA"/>
</dbReference>
<keyword evidence="3" id="KW-1185">Reference proteome</keyword>
<dbReference type="eggNOG" id="ENOG502ZAJT">
    <property type="taxonomic scope" value="Bacteria"/>
</dbReference>
<name>Q5YSR3_NOCFA</name>
<evidence type="ECO:0000313" key="3">
    <source>
        <dbReference type="Proteomes" id="UP000006820"/>
    </source>
</evidence>
<dbReference type="Proteomes" id="UP000006820">
    <property type="component" value="Chromosome"/>
</dbReference>
<gene>
    <name evidence="2" type="ordered locus">NFA_39300</name>
</gene>
<dbReference type="Pfam" id="PF05133">
    <property type="entry name" value="SPP1_portal"/>
    <property type="match status" value="1"/>
</dbReference>
<feature type="compositionally biased region" description="Acidic residues" evidence="1">
    <location>
        <begin position="534"/>
        <end position="544"/>
    </location>
</feature>
<proteinExistence type="predicted"/>
<dbReference type="GeneID" id="61134609"/>
<feature type="region of interest" description="Disordered" evidence="1">
    <location>
        <begin position="508"/>
        <end position="544"/>
    </location>
</feature>
<sequence length="544" mass="59519">MSLPDFRGEFPPTPWDAAQDQYDLHSAWLEGDTEALEGLYGPYAHTRRPPDRPSTFRGGLVGRVARFFWGRPSKGQDTKRLHVPAPADVARTSADLLFGQPPSWLLSEGDADAMQAAQDRLNQLLDGADVVATLLEAAELQAALGGVYLRMWWDTEATDKVMISAVAPDAAIPQWRYGKLAAVTFWSIVGRDQRGTWRHLEHHEPGRIEHALYCGDDSTIGRRMPLSEMAATAWAADLVDEESAIETGVTGLTACYIPNVRPARRWRNVPGLAPLGRSDFEGVEPLFDALDEAYSSWMRDLHLAKARLFVSADMLESNGPGAGATWDSEQEIFTPLNGADAGSYADGAPSMSDLIHSEQFAIRHEEHLATCTAIMNRILVACGYSVGDFGDDQLAGAMTATEVTARKSLSNQTRAKKILYWQAAMQPFARTMLELDAHVYGGSYGLKADPEMVFPVRVDEDPLALSQTVANLRAAQAMSIETGVRRVNPNWSNDEVDDEVARIKEETSLTVVDPTGGDFEPETEEAHSGLSGDIESDTEVQEAA</sequence>